<evidence type="ECO:0000313" key="2">
    <source>
        <dbReference type="EMBL" id="MCE4538929.1"/>
    </source>
</evidence>
<sequence>MTGQSLVKVQHSMSAAQAQHGSTQYLTFTLGAEMFAIGILHIKEIIEYGTLTAVPMMPGFVRGVINLRGAVVPVIDLSSRFGGAASEITRRTCIVIVELQGAVGETRVLGAIVDMVSAVLEIDGADIEPAPSFGTRVRHDFIAGMAKVDGRFVILLDVEQVLSLHEMAALAGAQETMAVAALAAA</sequence>
<name>A0ABS8XDD4_9BURK</name>
<dbReference type="InterPro" id="IPR039315">
    <property type="entry name" value="CheW"/>
</dbReference>
<accession>A0ABS8XDD4</accession>
<dbReference type="CDD" id="cd00732">
    <property type="entry name" value="CheW"/>
    <property type="match status" value="1"/>
</dbReference>
<dbReference type="EMBL" id="JAJTWT010000007">
    <property type="protein sequence ID" value="MCE4538929.1"/>
    <property type="molecule type" value="Genomic_DNA"/>
</dbReference>
<dbReference type="Pfam" id="PF01584">
    <property type="entry name" value="CheW"/>
    <property type="match status" value="1"/>
</dbReference>
<dbReference type="PROSITE" id="PS50851">
    <property type="entry name" value="CHEW"/>
    <property type="match status" value="1"/>
</dbReference>
<comment type="caution">
    <text evidence="2">The sequence shown here is derived from an EMBL/GenBank/DDBJ whole genome shotgun (WGS) entry which is preliminary data.</text>
</comment>
<dbReference type="InterPro" id="IPR002545">
    <property type="entry name" value="CheW-lke_dom"/>
</dbReference>
<dbReference type="RefSeq" id="WP_233393456.1">
    <property type="nucleotide sequence ID" value="NZ_JAJTWT010000007.1"/>
</dbReference>
<dbReference type="InterPro" id="IPR036061">
    <property type="entry name" value="CheW-like_dom_sf"/>
</dbReference>
<dbReference type="PANTHER" id="PTHR22617">
    <property type="entry name" value="CHEMOTAXIS SENSOR HISTIDINE KINASE-RELATED"/>
    <property type="match status" value="1"/>
</dbReference>
<evidence type="ECO:0000259" key="1">
    <source>
        <dbReference type="PROSITE" id="PS50851"/>
    </source>
</evidence>
<gene>
    <name evidence="2" type="ORF">LXT12_16885</name>
</gene>
<proteinExistence type="predicted"/>
<dbReference type="SUPFAM" id="SSF50341">
    <property type="entry name" value="CheW-like"/>
    <property type="match status" value="1"/>
</dbReference>
<organism evidence="2 3">
    <name type="scientific">Pelomonas caseinilytica</name>
    <dbReference type="NCBI Taxonomy" id="2906763"/>
    <lineage>
        <taxon>Bacteria</taxon>
        <taxon>Pseudomonadati</taxon>
        <taxon>Pseudomonadota</taxon>
        <taxon>Betaproteobacteria</taxon>
        <taxon>Burkholderiales</taxon>
        <taxon>Sphaerotilaceae</taxon>
        <taxon>Roseateles</taxon>
    </lineage>
</organism>
<dbReference type="SMART" id="SM00260">
    <property type="entry name" value="CheW"/>
    <property type="match status" value="1"/>
</dbReference>
<feature type="domain" description="CheW-like" evidence="1">
    <location>
        <begin position="22"/>
        <end position="167"/>
    </location>
</feature>
<dbReference type="PANTHER" id="PTHR22617:SF41">
    <property type="entry name" value="CHEMOTAXIS SIGNAL TRANSDUCTION SYSTEM ADAPTOR PROTEIN CHEW"/>
    <property type="match status" value="1"/>
</dbReference>
<reference evidence="2 3" key="1">
    <citation type="submission" date="2021-12" db="EMBL/GenBank/DDBJ databases">
        <title>Genome seq of p7.</title>
        <authorList>
            <person name="Seo T."/>
        </authorList>
    </citation>
    <scope>NUCLEOTIDE SEQUENCE [LARGE SCALE GENOMIC DNA]</scope>
    <source>
        <strain evidence="2 3">P7</strain>
    </source>
</reference>
<keyword evidence="3" id="KW-1185">Reference proteome</keyword>
<dbReference type="Gene3D" id="2.30.30.40">
    <property type="entry name" value="SH3 Domains"/>
    <property type="match status" value="1"/>
</dbReference>
<evidence type="ECO:0000313" key="3">
    <source>
        <dbReference type="Proteomes" id="UP001201463"/>
    </source>
</evidence>
<dbReference type="Proteomes" id="UP001201463">
    <property type="component" value="Unassembled WGS sequence"/>
</dbReference>
<dbReference type="Gene3D" id="2.40.50.180">
    <property type="entry name" value="CheA-289, Domain 4"/>
    <property type="match status" value="1"/>
</dbReference>
<protein>
    <submittedName>
        <fullName evidence="2">Chemotaxis protein CheW</fullName>
    </submittedName>
</protein>